<keyword evidence="2" id="KW-1185">Reference proteome</keyword>
<dbReference type="EMBL" id="CAJVQA010016469">
    <property type="protein sequence ID" value="CAG8743268.1"/>
    <property type="molecule type" value="Genomic_DNA"/>
</dbReference>
<accession>A0A9N9IQX5</accession>
<name>A0A9N9IQX5_9GLOM</name>
<dbReference type="OrthoDB" id="2210827at2759"/>
<comment type="caution">
    <text evidence="1">The sequence shown here is derived from an EMBL/GenBank/DDBJ whole genome shotgun (WGS) entry which is preliminary data.</text>
</comment>
<evidence type="ECO:0000313" key="1">
    <source>
        <dbReference type="EMBL" id="CAG8743268.1"/>
    </source>
</evidence>
<proteinExistence type="predicted"/>
<dbReference type="Proteomes" id="UP000789759">
    <property type="component" value="Unassembled WGS sequence"/>
</dbReference>
<feature type="non-terminal residue" evidence="1">
    <location>
        <position position="1"/>
    </location>
</feature>
<dbReference type="AlphaFoldDB" id="A0A9N9IQX5"/>
<organism evidence="1 2">
    <name type="scientific">Cetraspora pellucida</name>
    <dbReference type="NCBI Taxonomy" id="1433469"/>
    <lineage>
        <taxon>Eukaryota</taxon>
        <taxon>Fungi</taxon>
        <taxon>Fungi incertae sedis</taxon>
        <taxon>Mucoromycota</taxon>
        <taxon>Glomeromycotina</taxon>
        <taxon>Glomeromycetes</taxon>
        <taxon>Diversisporales</taxon>
        <taxon>Gigasporaceae</taxon>
        <taxon>Cetraspora</taxon>
    </lineage>
</organism>
<evidence type="ECO:0000313" key="2">
    <source>
        <dbReference type="Proteomes" id="UP000789759"/>
    </source>
</evidence>
<protein>
    <submittedName>
        <fullName evidence="1">20814_t:CDS:1</fullName>
    </submittedName>
</protein>
<sequence length="89" mass="10509">IQNTEYISYCIREWVKDFLEQGTLPKHQQRKHAKRKLLLDNKDLKLAACTWLHSILSKDFSSLVLKKELETNIFPKLLRVLITILETTT</sequence>
<reference evidence="1" key="1">
    <citation type="submission" date="2021-06" db="EMBL/GenBank/DDBJ databases">
        <authorList>
            <person name="Kallberg Y."/>
            <person name="Tangrot J."/>
            <person name="Rosling A."/>
        </authorList>
    </citation>
    <scope>NUCLEOTIDE SEQUENCE</scope>
    <source>
        <strain evidence="1">FL966</strain>
    </source>
</reference>
<gene>
    <name evidence="1" type="ORF">CPELLU_LOCUS14207</name>
</gene>